<evidence type="ECO:0000313" key="3">
    <source>
        <dbReference type="EMBL" id="KAH8992092.1"/>
    </source>
</evidence>
<proteinExistence type="predicted"/>
<reference evidence="3" key="1">
    <citation type="submission" date="2022-01" db="EMBL/GenBank/DDBJ databases">
        <title>Comparative genomics reveals a dynamic genome evolution in the ectomycorrhizal milk-cap (Lactarius) mushrooms.</title>
        <authorList>
            <consortium name="DOE Joint Genome Institute"/>
            <person name="Lebreton A."/>
            <person name="Tang N."/>
            <person name="Kuo A."/>
            <person name="LaButti K."/>
            <person name="Drula E."/>
            <person name="Barry K."/>
            <person name="Clum A."/>
            <person name="Lipzen A."/>
            <person name="Mousain D."/>
            <person name="Ng V."/>
            <person name="Wang R."/>
            <person name="Wang X."/>
            <person name="Dai Y."/>
            <person name="Henrissat B."/>
            <person name="Grigoriev I.V."/>
            <person name="Guerin-Laguette A."/>
            <person name="Yu F."/>
            <person name="Martin F.M."/>
        </authorList>
    </citation>
    <scope>NUCLEOTIDE SEQUENCE</scope>
    <source>
        <strain evidence="3">QP</strain>
    </source>
</reference>
<dbReference type="EMBL" id="JAKELL010000024">
    <property type="protein sequence ID" value="KAH8992092.1"/>
    <property type="molecule type" value="Genomic_DNA"/>
</dbReference>
<dbReference type="Proteomes" id="UP001201163">
    <property type="component" value="Unassembled WGS sequence"/>
</dbReference>
<feature type="region of interest" description="Disordered" evidence="1">
    <location>
        <begin position="482"/>
        <end position="504"/>
    </location>
</feature>
<evidence type="ECO:0000259" key="2">
    <source>
        <dbReference type="PROSITE" id="PS50097"/>
    </source>
</evidence>
<feature type="compositionally biased region" description="Polar residues" evidence="1">
    <location>
        <begin position="333"/>
        <end position="356"/>
    </location>
</feature>
<feature type="compositionally biased region" description="Polar residues" evidence="1">
    <location>
        <begin position="676"/>
        <end position="710"/>
    </location>
</feature>
<keyword evidence="4" id="KW-1185">Reference proteome</keyword>
<evidence type="ECO:0000313" key="4">
    <source>
        <dbReference type="Proteomes" id="UP001201163"/>
    </source>
</evidence>
<feature type="domain" description="BTB" evidence="2">
    <location>
        <begin position="30"/>
        <end position="108"/>
    </location>
</feature>
<sequence>MNSPISSPVIPQPAEFQAHIYNSFLQGKTSDVTLRIRASWNAIYNFHRVVLIQADFFRYLFTGGFVESEVKGPSLRPSASQEPIEVVFDDTNITRAAFELCIARMYGGGPPLFIDPAIIPTPSHPLTPSFPHLPPPSLVPPGHQPATPRFLLSLLAVSVYLSVPSLAAQALSSIISTIGPFTVIDYLRFAYGEGIGPLQDEDFDPLVGLEHVAQLVKDDPEYNTLTSRSTSRPARDKDVQSLFLSLDELSVADQVPTSQSKPTLAGDLSVEKEDPADLSSDSGSPTSFLNETESDQAFSYGAVSDKIGESCVCWLARWGTDILACEQQVTSTPKQHSPFTSTSQPAISRRSTASKWRTSHPDVVSSPSPPKVPLIWRRGGLTAAWVRSLVSSDLLFVRGERERYDLARTVVELRRSEGILEEEEVEWSRMFTEGIYYANMSIDDLVHISCDRSPTTGRPYVPERVIEAAHWAQSTLRHKVIGSLPSSPNASPASPKGASRHKELGISVSQKDIEETLSSFEKDEANRAYWPVPGPSSIRMGECVGVENPSMDELFGLSPAAPKPRGSGRPSMSISSFFGLQNDRCVATNCVSNKSADSARWVPYPPYRFAVEFWDVDSLREKSHLYSRTIWYAGSLFNVFVQMFRKKTQGPQLGVYLHRQSSVDPIPPLSVPAGQQPATETPTDNRPNARNLSSPSSATLLPISPTQYSFSGLPMLPSPRPDTPLQGSPSNSTLIGGGLPATGSPNVPHQPYRDPRAQVSAYFAMSCASATGSSVTRFTSNPDDFSISQSWGWRSSSLRTEVCVDNDKSTDSPSLSPGGNTSVRVTVVLGVV</sequence>
<dbReference type="SUPFAM" id="SSF54695">
    <property type="entry name" value="POZ domain"/>
    <property type="match status" value="1"/>
</dbReference>
<evidence type="ECO:0000256" key="1">
    <source>
        <dbReference type="SAM" id="MobiDB-lite"/>
    </source>
</evidence>
<dbReference type="AlphaFoldDB" id="A0AAD4LH41"/>
<gene>
    <name evidence="3" type="ORF">EDB92DRAFT_1945631</name>
</gene>
<feature type="compositionally biased region" description="Low complexity" evidence="1">
    <location>
        <begin position="483"/>
        <end position="497"/>
    </location>
</feature>
<dbReference type="Gene3D" id="3.30.710.10">
    <property type="entry name" value="Potassium Channel Kv1.1, Chain A"/>
    <property type="match status" value="1"/>
</dbReference>
<comment type="caution">
    <text evidence="3">The sequence shown here is derived from an EMBL/GenBank/DDBJ whole genome shotgun (WGS) entry which is preliminary data.</text>
</comment>
<accession>A0AAD4LH41</accession>
<dbReference type="InterPro" id="IPR000210">
    <property type="entry name" value="BTB/POZ_dom"/>
</dbReference>
<feature type="region of interest" description="Disordered" evidence="1">
    <location>
        <begin position="254"/>
        <end position="290"/>
    </location>
</feature>
<feature type="region of interest" description="Disordered" evidence="1">
    <location>
        <begin position="666"/>
        <end position="751"/>
    </location>
</feature>
<feature type="compositionally biased region" description="Polar residues" evidence="1">
    <location>
        <begin position="725"/>
        <end position="734"/>
    </location>
</feature>
<feature type="region of interest" description="Disordered" evidence="1">
    <location>
        <begin position="333"/>
        <end position="365"/>
    </location>
</feature>
<dbReference type="PANTHER" id="PTHR47369:SF1">
    <property type="entry name" value="BTB_POZ DOMAIN-CONTAINING PROTEIN"/>
    <property type="match status" value="1"/>
</dbReference>
<dbReference type="InterPro" id="IPR011333">
    <property type="entry name" value="SKP1/BTB/POZ_sf"/>
</dbReference>
<feature type="compositionally biased region" description="Polar residues" evidence="1">
    <location>
        <begin position="279"/>
        <end position="290"/>
    </location>
</feature>
<protein>
    <recommendedName>
        <fullName evidence="2">BTB domain-containing protein</fullName>
    </recommendedName>
</protein>
<dbReference type="PROSITE" id="PS50097">
    <property type="entry name" value="BTB"/>
    <property type="match status" value="1"/>
</dbReference>
<name>A0AAD4LH41_9AGAM</name>
<dbReference type="PANTHER" id="PTHR47369">
    <property type="entry name" value="BTB/POZ DOMAIN-CONTAINING PROTEIN"/>
    <property type="match status" value="1"/>
</dbReference>
<organism evidence="3 4">
    <name type="scientific">Lactarius akahatsu</name>
    <dbReference type="NCBI Taxonomy" id="416441"/>
    <lineage>
        <taxon>Eukaryota</taxon>
        <taxon>Fungi</taxon>
        <taxon>Dikarya</taxon>
        <taxon>Basidiomycota</taxon>
        <taxon>Agaricomycotina</taxon>
        <taxon>Agaricomycetes</taxon>
        <taxon>Russulales</taxon>
        <taxon>Russulaceae</taxon>
        <taxon>Lactarius</taxon>
    </lineage>
</organism>